<dbReference type="InterPro" id="IPR003004">
    <property type="entry name" value="GspF/PilC"/>
</dbReference>
<dbReference type="Proteomes" id="UP000245702">
    <property type="component" value="Unassembled WGS sequence"/>
</dbReference>
<keyword evidence="6 7" id="KW-0472">Membrane</keyword>
<evidence type="ECO:0000256" key="3">
    <source>
        <dbReference type="ARBA" id="ARBA00022475"/>
    </source>
</evidence>
<dbReference type="InterPro" id="IPR042094">
    <property type="entry name" value="T2SS_GspF_sf"/>
</dbReference>
<evidence type="ECO:0000313" key="10">
    <source>
        <dbReference type="EMBL" id="WXA41903.1"/>
    </source>
</evidence>
<feature type="transmembrane region" description="Helical" evidence="7">
    <location>
        <begin position="340"/>
        <end position="366"/>
    </location>
</feature>
<dbReference type="EMBL" id="FCOW01000042">
    <property type="protein sequence ID" value="CVK21670.1"/>
    <property type="molecule type" value="Genomic_DNA"/>
</dbReference>
<evidence type="ECO:0000313" key="12">
    <source>
        <dbReference type="Proteomes" id="UP000245702"/>
    </source>
</evidence>
<comment type="subcellular location">
    <subcellularLocation>
        <location evidence="1">Cell membrane</location>
        <topology evidence="1">Multi-pass membrane protein</topology>
    </subcellularLocation>
</comment>
<dbReference type="PANTHER" id="PTHR30012">
    <property type="entry name" value="GENERAL SECRETION PATHWAY PROTEIN"/>
    <property type="match status" value="1"/>
</dbReference>
<reference evidence="10" key="2">
    <citation type="submission" date="2024-03" db="EMBL/GenBank/DDBJ databases">
        <title>Complete genome sequence of Sporomusa sphaeroides DSM 2875T isolated from mud of the Leine river and Sporomusa ovata DSM 2662T isolated from sugar beet leaf silage.</title>
        <authorList>
            <person name="Boeer T."/>
            <person name="Lueschen A."/>
            <person name="Daniel R."/>
            <person name="Poehlein A."/>
        </authorList>
    </citation>
    <scope>NUCLEOTIDE SEQUENCE</scope>
    <source>
        <strain evidence="10">DSM 2875</strain>
        <plasmid evidence="10">pSSP59</plasmid>
    </source>
</reference>
<evidence type="ECO:0000256" key="1">
    <source>
        <dbReference type="ARBA" id="ARBA00004651"/>
    </source>
</evidence>
<dbReference type="AlphaFoldDB" id="A0A1U7M9Q6"/>
<dbReference type="Gene3D" id="1.20.81.30">
    <property type="entry name" value="Type II secretion system (T2SS), domain F"/>
    <property type="match status" value="2"/>
</dbReference>
<evidence type="ECO:0000259" key="8">
    <source>
        <dbReference type="Pfam" id="PF00482"/>
    </source>
</evidence>
<evidence type="ECO:0000313" key="11">
    <source>
        <dbReference type="Proteomes" id="UP000186950"/>
    </source>
</evidence>
<sequence>MSAISELLLNSSYNVRAFFENISRPKPSYGELTDFFREVTSSYKNDVNWQTAIEMLIDDVENERLRDALLVIITDLENGVTLADAFSYHDIFPEFVIETLRAGEDTDSMSEQLVEIMKYLKNNEKIYRKINRAMRNFYFMMSIVLLTLCIFVYFAIPNLFELYRGLNAKISPSMLQLMETVQYGMEHIYILIIPFLFLPQAVKLIEKKFPVFVGRLKFKLPLYRKYYWSNTQYLFSKLMAIFIKMGETPTNAIMLTSAVIKNKAVNEMLEYVDYQISQGEQIAEALKNANTNKMISSKIVKFIKTCETTGRSDLPELLLLAADDYDDARTEAANDYTDNIMILGIVICVSFALLILAALLISLMGLTEQIG</sequence>
<feature type="transmembrane region" description="Helical" evidence="7">
    <location>
        <begin position="137"/>
        <end position="156"/>
    </location>
</feature>
<evidence type="ECO:0000256" key="4">
    <source>
        <dbReference type="ARBA" id="ARBA00022692"/>
    </source>
</evidence>
<evidence type="ECO:0000256" key="7">
    <source>
        <dbReference type="SAM" id="Phobius"/>
    </source>
</evidence>
<dbReference type="EMBL" id="CP146992">
    <property type="protein sequence ID" value="WXA41903.1"/>
    <property type="molecule type" value="Genomic_DNA"/>
</dbReference>
<keyword evidence="3" id="KW-1003">Cell membrane</keyword>
<geneLocation type="plasmid" evidence="10 11">
    <name>pSSP59</name>
</geneLocation>
<dbReference type="RefSeq" id="WP_075758109.1">
    <property type="nucleotide sequence ID" value="NZ_CP146992.1"/>
</dbReference>
<proteinExistence type="inferred from homology"/>
<dbReference type="PANTHER" id="PTHR30012:SF0">
    <property type="entry name" value="TYPE II SECRETION SYSTEM PROTEIN F-RELATED"/>
    <property type="match status" value="1"/>
</dbReference>
<keyword evidence="12" id="KW-1185">Reference proteome</keyword>
<dbReference type="Pfam" id="PF00482">
    <property type="entry name" value="T2SSF"/>
    <property type="match status" value="2"/>
</dbReference>
<name>A0A1U7M9Q6_9FIRM</name>
<feature type="domain" description="Type II secretion system protein GspF" evidence="8">
    <location>
        <begin position="35"/>
        <end position="157"/>
    </location>
</feature>
<keyword evidence="4 7" id="KW-0812">Transmembrane</keyword>
<evidence type="ECO:0000256" key="6">
    <source>
        <dbReference type="ARBA" id="ARBA00023136"/>
    </source>
</evidence>
<feature type="transmembrane region" description="Helical" evidence="7">
    <location>
        <begin position="187"/>
        <end position="205"/>
    </location>
</feature>
<keyword evidence="10" id="KW-0614">Plasmid</keyword>
<comment type="similarity">
    <text evidence="2">Belongs to the GSP F family.</text>
</comment>
<keyword evidence="5 7" id="KW-1133">Transmembrane helix</keyword>
<dbReference type="InterPro" id="IPR018076">
    <property type="entry name" value="T2SS_GspF_dom"/>
</dbReference>
<feature type="domain" description="Type II secretion system protein GspF" evidence="8">
    <location>
        <begin position="235"/>
        <end position="360"/>
    </location>
</feature>
<dbReference type="KEGG" id="ssph:SPSPH_047150"/>
<reference evidence="9 12" key="1">
    <citation type="submission" date="2016-01" db="EMBL/GenBank/DDBJ databases">
        <authorList>
            <person name="Brown R."/>
        </authorList>
    </citation>
    <scope>NUCLEOTIDE SEQUENCE [LARGE SCALE GENOMIC DNA]</scope>
    <source>
        <strain evidence="9">Sporomusa sphaeroides DSM 2875</strain>
    </source>
</reference>
<gene>
    <name evidence="9" type="primary">epsF_2</name>
    <name evidence="10" type="ORF">SPSPH_047150</name>
    <name evidence="9" type="ORF">SSPH_04365</name>
</gene>
<dbReference type="Proteomes" id="UP000186950">
    <property type="component" value="Plasmid pSSP59"/>
</dbReference>
<accession>A0A1U7M9Q6</accession>
<evidence type="ECO:0000256" key="5">
    <source>
        <dbReference type="ARBA" id="ARBA00022989"/>
    </source>
</evidence>
<organism evidence="10 11">
    <name type="scientific">Sporomusa sphaeroides DSM 2875</name>
    <dbReference type="NCBI Taxonomy" id="1337886"/>
    <lineage>
        <taxon>Bacteria</taxon>
        <taxon>Bacillati</taxon>
        <taxon>Bacillota</taxon>
        <taxon>Negativicutes</taxon>
        <taxon>Selenomonadales</taxon>
        <taxon>Sporomusaceae</taxon>
        <taxon>Sporomusa</taxon>
    </lineage>
</organism>
<evidence type="ECO:0000313" key="9">
    <source>
        <dbReference type="EMBL" id="CVK21670.1"/>
    </source>
</evidence>
<dbReference type="GO" id="GO:0005886">
    <property type="term" value="C:plasma membrane"/>
    <property type="evidence" value="ECO:0007669"/>
    <property type="project" value="UniProtKB-SubCell"/>
</dbReference>
<protein>
    <submittedName>
        <fullName evidence="9">Type II secretion system protein F</fullName>
    </submittedName>
</protein>
<evidence type="ECO:0000256" key="2">
    <source>
        <dbReference type="ARBA" id="ARBA00005745"/>
    </source>
</evidence>